<dbReference type="Proteomes" id="UP000198341">
    <property type="component" value="Chromosome 1"/>
</dbReference>
<sequence>MSELMLFLPPDNDSMTNGAVISLLNLHLEKLLACSSDEFKIVLRQDSSIPKILDSYLQYRQRSFDKAVDIQPSREEDDLAKRIFLLLMRISSEKEKAVTKRFFTVPRIIDIATLFAPTNRLLVANLFENVYGVAPEIFTTELNESFQVISNNFTSLVRGDIASSSEVSKEDALRYLRDAARSLVAFVHALPFDDEKRKGRWWDKSFVDSVSRVIDHLNGSNTGDDEMLAKDVSKSFEELRRLVVGDGAINTPPSMSKEAKYVIDEIRSILPDYSEAFLLKCVDVYGLNAERITQHLLEGDVPKELFEEKKKKKEVAQQRPPVPKQQQQQRETKSFLNPKAEGFYVPQPKKFTTEAKNVLDKSTRSNKEAVLRLLENLEYEDEYDDSFDDLPPPPPNAVEKLEDDADPESEEKEFWFFKGRVYNAPKEGAIVIKARSPQEASRIAVAQIDSEKTFGLGEGGNKAVFPRHDASISGEHHLQGGRQQSKKGGGGKASGVSTRGAGSNAPSFQERNRRKAASSRKRDVI</sequence>
<proteinExistence type="predicted"/>
<dbReference type="OrthoDB" id="5577209at2759"/>
<accession>K8EY47</accession>
<reference evidence="2 3" key="1">
    <citation type="submission" date="2011-10" db="EMBL/GenBank/DDBJ databases">
        <authorList>
            <person name="Genoscope - CEA"/>
        </authorList>
    </citation>
    <scope>NUCLEOTIDE SEQUENCE [LARGE SCALE GENOMIC DNA]</scope>
    <source>
        <strain evidence="2 3">RCC 1105</strain>
    </source>
</reference>
<dbReference type="InterPro" id="IPR041800">
    <property type="entry name" value="ASCC2_CUE"/>
</dbReference>
<dbReference type="GeneID" id="19018267"/>
<feature type="region of interest" description="Disordered" evidence="1">
    <location>
        <begin position="455"/>
        <end position="525"/>
    </location>
</feature>
<evidence type="ECO:0000313" key="2">
    <source>
        <dbReference type="EMBL" id="CCO14188.1"/>
    </source>
</evidence>
<organism evidence="2 3">
    <name type="scientific">Bathycoccus prasinos</name>
    <dbReference type="NCBI Taxonomy" id="41875"/>
    <lineage>
        <taxon>Eukaryota</taxon>
        <taxon>Viridiplantae</taxon>
        <taxon>Chlorophyta</taxon>
        <taxon>Mamiellophyceae</taxon>
        <taxon>Mamiellales</taxon>
        <taxon>Bathycoccaceae</taxon>
        <taxon>Bathycoccus</taxon>
    </lineage>
</organism>
<dbReference type="Gene3D" id="1.10.8.10">
    <property type="entry name" value="DNA helicase RuvA subunit, C-terminal domain"/>
    <property type="match status" value="1"/>
</dbReference>
<dbReference type="InterPro" id="IPR009060">
    <property type="entry name" value="UBA-like_sf"/>
</dbReference>
<feature type="compositionally biased region" description="Basic and acidic residues" evidence="1">
    <location>
        <begin position="466"/>
        <end position="478"/>
    </location>
</feature>
<name>K8EY47_9CHLO</name>
<dbReference type="KEGG" id="bpg:Bathy01g05320"/>
<protein>
    <submittedName>
        <fullName evidence="2">Ubiquitin system component Cue domain-containing protein (ISS)</fullName>
    </submittedName>
</protein>
<dbReference type="CDD" id="cd14364">
    <property type="entry name" value="CUE_ASCC2"/>
    <property type="match status" value="1"/>
</dbReference>
<dbReference type="AlphaFoldDB" id="K8EY47"/>
<dbReference type="PANTHER" id="PTHR21494:SF0">
    <property type="entry name" value="ACTIVATING SIGNAL COINTEGRATOR 1 COMPLEX SUBUNIT 2"/>
    <property type="match status" value="1"/>
</dbReference>
<dbReference type="RefSeq" id="XP_007515309.1">
    <property type="nucleotide sequence ID" value="XM_007515247.1"/>
</dbReference>
<dbReference type="EMBL" id="FO082278">
    <property type="protein sequence ID" value="CCO14188.1"/>
    <property type="molecule type" value="Genomic_DNA"/>
</dbReference>
<dbReference type="eggNOG" id="KOG4501">
    <property type="taxonomic scope" value="Eukaryota"/>
</dbReference>
<dbReference type="PANTHER" id="PTHR21494">
    <property type="entry name" value="ACTIVATING SIGNAL COINTEGRATOR 1 COMPLEX SUBUNIT 2 ASC-1 COMPLEX SUBUNIT P100"/>
    <property type="match status" value="1"/>
</dbReference>
<keyword evidence="3" id="KW-1185">Reference proteome</keyword>
<dbReference type="GO" id="GO:0043130">
    <property type="term" value="F:ubiquitin binding"/>
    <property type="evidence" value="ECO:0007669"/>
    <property type="project" value="TreeGrafter"/>
</dbReference>
<evidence type="ECO:0000256" key="1">
    <source>
        <dbReference type="SAM" id="MobiDB-lite"/>
    </source>
</evidence>
<feature type="region of interest" description="Disordered" evidence="1">
    <location>
        <begin position="309"/>
        <end position="332"/>
    </location>
</feature>
<evidence type="ECO:0000313" key="3">
    <source>
        <dbReference type="Proteomes" id="UP000198341"/>
    </source>
</evidence>
<dbReference type="InterPro" id="IPR052586">
    <property type="entry name" value="ASCC2"/>
</dbReference>
<dbReference type="SUPFAM" id="SSF46934">
    <property type="entry name" value="UBA-like"/>
    <property type="match status" value="1"/>
</dbReference>
<dbReference type="STRING" id="41875.K8EY47"/>
<feature type="region of interest" description="Disordered" evidence="1">
    <location>
        <begin position="383"/>
        <end position="406"/>
    </location>
</feature>
<gene>
    <name evidence="2" type="ORF">Bathy01g05320</name>
</gene>